<dbReference type="InterPro" id="IPR001507">
    <property type="entry name" value="ZP_dom"/>
</dbReference>
<dbReference type="Pfam" id="PF23344">
    <property type="entry name" value="ZP-N"/>
    <property type="match status" value="1"/>
</dbReference>
<evidence type="ECO:0000313" key="2">
    <source>
        <dbReference type="Ensembl" id="ENSSORP00005058511.1"/>
    </source>
</evidence>
<dbReference type="Gene3D" id="2.60.40.3210">
    <property type="entry name" value="Zona pellucida, ZP-N domain"/>
    <property type="match status" value="1"/>
</dbReference>
<proteinExistence type="predicted"/>
<dbReference type="InterPro" id="IPR055356">
    <property type="entry name" value="ZP-N"/>
</dbReference>
<dbReference type="PANTHER" id="PTHR47130:SF6">
    <property type="entry name" value="EGG ENVELOPE GLYCOPROTEIN-LIKE PRECURSOR"/>
    <property type="match status" value="1"/>
</dbReference>
<accession>A0A673CS90</accession>
<dbReference type="Proteomes" id="UP000472271">
    <property type="component" value="Chromosome 18"/>
</dbReference>
<evidence type="ECO:0000259" key="1">
    <source>
        <dbReference type="PROSITE" id="PS51034"/>
    </source>
</evidence>
<dbReference type="InParanoid" id="A0A673CS90"/>
<dbReference type="Pfam" id="PF26562">
    <property type="entry name" value="Ig-like"/>
    <property type="match status" value="1"/>
</dbReference>
<organism evidence="2 3">
    <name type="scientific">Sphaeramia orbicularis</name>
    <name type="common">orbiculate cardinalfish</name>
    <dbReference type="NCBI Taxonomy" id="375764"/>
    <lineage>
        <taxon>Eukaryota</taxon>
        <taxon>Metazoa</taxon>
        <taxon>Chordata</taxon>
        <taxon>Craniata</taxon>
        <taxon>Vertebrata</taxon>
        <taxon>Euteleostomi</taxon>
        <taxon>Actinopterygii</taxon>
        <taxon>Neopterygii</taxon>
        <taxon>Teleostei</taxon>
        <taxon>Neoteleostei</taxon>
        <taxon>Acanthomorphata</taxon>
        <taxon>Gobiaria</taxon>
        <taxon>Kurtiformes</taxon>
        <taxon>Apogonoidei</taxon>
        <taxon>Apogonidae</taxon>
        <taxon>Apogoninae</taxon>
        <taxon>Sphaeramia</taxon>
    </lineage>
</organism>
<dbReference type="InterPro" id="IPR057638">
    <property type="entry name" value="Ig_ZP2_2nd"/>
</dbReference>
<dbReference type="PANTHER" id="PTHR47130">
    <property type="entry name" value="SI:DKEY-19B23.11-RELATED"/>
    <property type="match status" value="1"/>
</dbReference>
<evidence type="ECO:0000313" key="3">
    <source>
        <dbReference type="Proteomes" id="UP000472271"/>
    </source>
</evidence>
<reference evidence="2" key="1">
    <citation type="submission" date="2019-06" db="EMBL/GenBank/DDBJ databases">
        <authorList>
            <consortium name="Wellcome Sanger Institute Data Sharing"/>
        </authorList>
    </citation>
    <scope>NUCLEOTIDE SEQUENCE [LARGE SCALE GENOMIC DNA]</scope>
</reference>
<dbReference type="PROSITE" id="PS51034">
    <property type="entry name" value="ZP_2"/>
    <property type="match status" value="1"/>
</dbReference>
<dbReference type="AlphaFoldDB" id="A0A673CS90"/>
<dbReference type="FunCoup" id="A0A673CS90">
    <property type="interactions" value="40"/>
</dbReference>
<keyword evidence="3" id="KW-1185">Reference proteome</keyword>
<dbReference type="Ensembl" id="ENSSORT00005059837.1">
    <property type="protein sequence ID" value="ENSSORP00005058511.1"/>
    <property type="gene ID" value="ENSSORG00005025816.1"/>
</dbReference>
<gene>
    <name evidence="2" type="primary">LOC115438343</name>
</gene>
<protein>
    <recommendedName>
        <fullName evidence="1">ZP domain-containing protein</fullName>
    </recommendedName>
</protein>
<dbReference type="Pfam" id="PF23736">
    <property type="entry name" value="Ig_ZP2"/>
    <property type="match status" value="1"/>
</dbReference>
<feature type="domain" description="ZP" evidence="1">
    <location>
        <begin position="478"/>
        <end position="664"/>
    </location>
</feature>
<dbReference type="InterPro" id="IPR058876">
    <property type="entry name" value="Ig-like_ZP"/>
</dbReference>
<name>A0A673CS90_9TELE</name>
<reference evidence="2" key="3">
    <citation type="submission" date="2025-09" db="UniProtKB">
        <authorList>
            <consortium name="Ensembl"/>
        </authorList>
    </citation>
    <scope>IDENTIFICATION</scope>
</reference>
<sequence length="664" mass="74361">HGRKRGQEVTYTFTKTCSPALPWSPREVTCEENYMEVRMLTVALFIQSLSLAYRSASVWTVRFQKAGQQATTMNLQEARTQGYVFNVAHGRIVFRTPYGQPDSDSIMVNDVPVEVIQATLFSRQSWVVLMVDLVIACSMYQGSYEDGGYMTWETPETPFPGLNAKQISVGLSGELMEQPVAESRGYIIEKRNNTVRIVIPYSAEGRHRTSVMIGDLFEFFIFHLYMEQISVDKDKVETRLRHHRALTTGLLRHPVITDNRTVVEDRIFTIYLGDIPEDVNLVGLELNGQLFTAPFTNTSTCEVGEEVHPDTTHGFTLKVSFDDPCVIQQFSTEDAVVQYQLDVNYTLTIVPDDEPFYHVASFVAVWTDLTPPAFDAFCSETGIVFRLDRRSLDHKWEVVIGSDPLTSDLANQYGYIMSNDGNDLLLEAPLFTQGYEYKNITLEGFNGTFEIYVRDRETSNIQSSTVKTCPFTAEELIVCSTDGMMTVVADLSLAVPSGGVPASTNLLDKNCGPREADDTRALFSFPVNTCGSVVKLSHGHVTYENRILFDPELLPVTTNTSTDIDRVTVQCAYPIADLHRLFSMFRFEADTTVVGQISHSAKLKAAIEPTTALHTPLPATPQTTGLIAVRAARHPPVRYVKVLSSLHNTAKKSQYFNRQIKGFD</sequence>
<reference evidence="2" key="2">
    <citation type="submission" date="2025-08" db="UniProtKB">
        <authorList>
            <consortium name="Ensembl"/>
        </authorList>
    </citation>
    <scope>IDENTIFICATION</scope>
</reference>